<protein>
    <submittedName>
        <fullName evidence="1">Uncharacterized protein</fullName>
    </submittedName>
</protein>
<dbReference type="GeneID" id="60695977"/>
<sequence>MKHIDNLELVAVCTEDDFPGSLKPVIAIPLKPHMTAENFHEAVIDIVENRCFEEAWWWPDEYYEELISMINARFAGDLVAKSTMISENLADKKTYACIRVITPTIECNDGF</sequence>
<reference evidence="1" key="1">
    <citation type="journal article" date="2016" name="Int. J. Mol. Sci.">
        <title>Comparative genomics of the extreme acidophile Acidithiobacillus thiooxidans reveals intraspecific divergence and niche adaptation.</title>
        <authorList>
            <person name="Zhang X."/>
            <person name="Feng X."/>
            <person name="Tao J."/>
            <person name="Ma L."/>
            <person name="Xiao Y."/>
            <person name="Liang Y."/>
            <person name="Liu X."/>
            <person name="Yin H."/>
        </authorList>
    </citation>
    <scope>NUCLEOTIDE SEQUENCE [LARGE SCALE GENOMIC DNA]</scope>
    <source>
        <strain evidence="1">DXS-W</strain>
    </source>
</reference>
<evidence type="ECO:0000313" key="1">
    <source>
        <dbReference type="EMBL" id="OCX72074.1"/>
    </source>
</evidence>
<accession>A0A1C2I7X0</accession>
<gene>
    <name evidence="1" type="ORF">A6M23_10485</name>
</gene>
<evidence type="ECO:0000313" key="2">
    <source>
        <dbReference type="Proteomes" id="UP000095008"/>
    </source>
</evidence>
<comment type="caution">
    <text evidence="1">The sequence shown here is derived from an EMBL/GenBank/DDBJ whole genome shotgun (WGS) entry which is preliminary data.</text>
</comment>
<name>A0A1C2I7X0_ACITH</name>
<keyword evidence="2" id="KW-1185">Reference proteome</keyword>
<organism evidence="1 2">
    <name type="scientific">Acidithiobacillus thiooxidans</name>
    <name type="common">Thiobacillus thiooxidans</name>
    <dbReference type="NCBI Taxonomy" id="930"/>
    <lineage>
        <taxon>Bacteria</taxon>
        <taxon>Pseudomonadati</taxon>
        <taxon>Pseudomonadota</taxon>
        <taxon>Acidithiobacillia</taxon>
        <taxon>Acidithiobacillales</taxon>
        <taxon>Acidithiobacillaceae</taxon>
        <taxon>Acidithiobacillus</taxon>
    </lineage>
</organism>
<proteinExistence type="predicted"/>
<dbReference type="RefSeq" id="WP_031574438.1">
    <property type="nucleotide sequence ID" value="NZ_JMEB01000281.1"/>
</dbReference>
<dbReference type="AlphaFoldDB" id="A0A1C2I7X0"/>
<dbReference type="Proteomes" id="UP000095008">
    <property type="component" value="Unassembled WGS sequence"/>
</dbReference>
<dbReference type="EMBL" id="LWRY01000118">
    <property type="protein sequence ID" value="OCX72074.1"/>
    <property type="molecule type" value="Genomic_DNA"/>
</dbReference>